<protein>
    <recommendedName>
        <fullName evidence="2">Cilia- and flagella-associated protein 58 central coiled coil domain-containing protein</fullName>
    </recommendedName>
</protein>
<evidence type="ECO:0000259" key="2">
    <source>
        <dbReference type="Pfam" id="PF21771"/>
    </source>
</evidence>
<evidence type="ECO:0000313" key="3">
    <source>
        <dbReference type="EMBL" id="MED6275764.1"/>
    </source>
</evidence>
<dbReference type="Proteomes" id="UP001352852">
    <property type="component" value="Unassembled WGS sequence"/>
</dbReference>
<proteinExistence type="predicted"/>
<dbReference type="PANTHER" id="PTHR32083">
    <property type="entry name" value="CILIA AND FLAGELLA-ASSOCIATED PROTEIN 58-RELATED"/>
    <property type="match status" value="1"/>
</dbReference>
<organism evidence="3 4">
    <name type="scientific">Characodon lateralis</name>
    <dbReference type="NCBI Taxonomy" id="208331"/>
    <lineage>
        <taxon>Eukaryota</taxon>
        <taxon>Metazoa</taxon>
        <taxon>Chordata</taxon>
        <taxon>Craniata</taxon>
        <taxon>Vertebrata</taxon>
        <taxon>Euteleostomi</taxon>
        <taxon>Actinopterygii</taxon>
        <taxon>Neopterygii</taxon>
        <taxon>Teleostei</taxon>
        <taxon>Neoteleostei</taxon>
        <taxon>Acanthomorphata</taxon>
        <taxon>Ovalentaria</taxon>
        <taxon>Atherinomorphae</taxon>
        <taxon>Cyprinodontiformes</taxon>
        <taxon>Goodeidae</taxon>
        <taxon>Characodon</taxon>
    </lineage>
</organism>
<dbReference type="EMBL" id="JAHUTJ010028888">
    <property type="protein sequence ID" value="MED6275764.1"/>
    <property type="molecule type" value="Genomic_DNA"/>
</dbReference>
<feature type="domain" description="Cilia- and flagella-associated protein 58 central coiled coil" evidence="2">
    <location>
        <begin position="2"/>
        <end position="85"/>
    </location>
</feature>
<comment type="caution">
    <text evidence="3">The sequence shown here is derived from an EMBL/GenBank/DDBJ whole genome shotgun (WGS) entry which is preliminary data.</text>
</comment>
<name>A0ABU7DL27_9TELE</name>
<keyword evidence="4" id="KW-1185">Reference proteome</keyword>
<sequence>MVITTMEDEQIQQQKHLEQVISERESLGKQLLQRNNERALLFEKIRIQQSILSKGDFHYNQRLEDIHLLKLEVKKLQRKKNILDRTLPNTEELR</sequence>
<dbReference type="PANTHER" id="PTHR32083:SF0">
    <property type="entry name" value="CILIA AND FLAGELLA-ASSOCIATED PROTEIN 58"/>
    <property type="match status" value="1"/>
</dbReference>
<evidence type="ECO:0000313" key="4">
    <source>
        <dbReference type="Proteomes" id="UP001352852"/>
    </source>
</evidence>
<evidence type="ECO:0000256" key="1">
    <source>
        <dbReference type="ARBA" id="ARBA00023054"/>
    </source>
</evidence>
<dbReference type="Pfam" id="PF21771">
    <property type="entry name" value="CFAP58_CC"/>
    <property type="match status" value="1"/>
</dbReference>
<reference evidence="3 4" key="1">
    <citation type="submission" date="2021-06" db="EMBL/GenBank/DDBJ databases">
        <authorList>
            <person name="Palmer J.M."/>
        </authorList>
    </citation>
    <scope>NUCLEOTIDE SEQUENCE [LARGE SCALE GENOMIC DNA]</scope>
    <source>
        <strain evidence="3 4">CL_MEX2019</strain>
        <tissue evidence="3">Muscle</tissue>
    </source>
</reference>
<gene>
    <name evidence="3" type="ORF">CHARACLAT_029780</name>
</gene>
<accession>A0ABU7DL27</accession>
<keyword evidence="1" id="KW-0175">Coiled coil</keyword>
<dbReference type="InterPro" id="IPR049270">
    <property type="entry name" value="CFAP58_CC"/>
</dbReference>